<dbReference type="Pfam" id="PF03573">
    <property type="entry name" value="OprD"/>
    <property type="match status" value="1"/>
</dbReference>
<dbReference type="RefSeq" id="WP_154745332.1">
    <property type="nucleotide sequence ID" value="NZ_JBHSTG010000041.1"/>
</dbReference>
<organism evidence="5 6">
    <name type="scientific">Pseudomonas karstica</name>
    <dbReference type="NCBI Taxonomy" id="1055468"/>
    <lineage>
        <taxon>Bacteria</taxon>
        <taxon>Pseudomonadati</taxon>
        <taxon>Pseudomonadota</taxon>
        <taxon>Gammaproteobacteria</taxon>
        <taxon>Pseudomonadales</taxon>
        <taxon>Pseudomonadaceae</taxon>
        <taxon>Pseudomonas</taxon>
    </lineage>
</organism>
<dbReference type="SUPFAM" id="SSF56935">
    <property type="entry name" value="Porins"/>
    <property type="match status" value="1"/>
</dbReference>
<sequence>MNKSPLALGLTSATLGLTLAFPSFAEADFFEDSKANLEFRNFYFNSDYHQDGANQSKRDEWAQGLILNYQSGFTEGTVGFGLDAVGLLGLKLDSGPDRQNSGLLPVGNDKAPDSYSRLGATAKARISKSVLKVGTLMPKLPTVLPNDSRLLPQTFRGTQLTSQDISGLTLDAGRLTSNTLRNVSGHDDIEVAGKGIKGAVPSDKFDFASANYKWSKNLATGYHYASLENNYKQHIFNLAHTLRLGKSQSLKTDLRYADSNKDGNTNIDNQAFGARLTYSIHGHSFGAAYQQMKGTTGFPHLDGTNSYLVNYVMISPDFANPEEKSWQARYDYDFAAIGLPGLTFMTRYLKGDNFERSRGVEGTEWERNTDLGYVFQSGALKNLEVKWRNGSYRSNGKGNDIDQHRFIVSYTLPLL</sequence>
<dbReference type="GO" id="GO:0016020">
    <property type="term" value="C:membrane"/>
    <property type="evidence" value="ECO:0007669"/>
    <property type="project" value="InterPro"/>
</dbReference>
<keyword evidence="2" id="KW-0813">Transport</keyword>
<evidence type="ECO:0000256" key="1">
    <source>
        <dbReference type="ARBA" id="ARBA00009075"/>
    </source>
</evidence>
<dbReference type="AlphaFoldDB" id="A0A7X2RX48"/>
<dbReference type="Gene3D" id="2.40.160.10">
    <property type="entry name" value="Porin"/>
    <property type="match status" value="1"/>
</dbReference>
<dbReference type="PANTHER" id="PTHR34596:SF2">
    <property type="entry name" value="CHITOPORIN"/>
    <property type="match status" value="1"/>
</dbReference>
<evidence type="ECO:0000313" key="6">
    <source>
        <dbReference type="Proteomes" id="UP000431485"/>
    </source>
</evidence>
<evidence type="ECO:0000256" key="3">
    <source>
        <dbReference type="ARBA" id="ARBA00022729"/>
    </source>
</evidence>
<keyword evidence="6" id="KW-1185">Reference proteome</keyword>
<proteinExistence type="inferred from homology"/>
<dbReference type="GO" id="GO:0015288">
    <property type="term" value="F:porin activity"/>
    <property type="evidence" value="ECO:0007669"/>
    <property type="project" value="TreeGrafter"/>
</dbReference>
<dbReference type="InterPro" id="IPR023614">
    <property type="entry name" value="Porin_dom_sf"/>
</dbReference>
<accession>A0A7X2RX48</accession>
<protein>
    <submittedName>
        <fullName evidence="5">Outer membrane porin, OprD family</fullName>
    </submittedName>
</protein>
<evidence type="ECO:0000256" key="4">
    <source>
        <dbReference type="SAM" id="SignalP"/>
    </source>
</evidence>
<dbReference type="InterPro" id="IPR005318">
    <property type="entry name" value="OM_porin_bac"/>
</dbReference>
<dbReference type="OrthoDB" id="6759120at2"/>
<evidence type="ECO:0000313" key="5">
    <source>
        <dbReference type="EMBL" id="MTD21759.1"/>
    </source>
</evidence>
<dbReference type="EMBL" id="WLYI01000034">
    <property type="protein sequence ID" value="MTD21759.1"/>
    <property type="molecule type" value="Genomic_DNA"/>
</dbReference>
<feature type="chain" id="PRO_5030762023" evidence="4">
    <location>
        <begin position="26"/>
        <end position="415"/>
    </location>
</feature>
<comment type="caution">
    <text evidence="5">The sequence shown here is derived from an EMBL/GenBank/DDBJ whole genome shotgun (WGS) entry which is preliminary data.</text>
</comment>
<dbReference type="Proteomes" id="UP000431485">
    <property type="component" value="Unassembled WGS sequence"/>
</dbReference>
<name>A0A7X2RX48_9PSED</name>
<reference evidence="5 6" key="1">
    <citation type="submission" date="2019-11" db="EMBL/GenBank/DDBJ databases">
        <title>Pseudmonas karstica sp. nov. and Pseudomonas spelaei sp. nov. from caves.</title>
        <authorList>
            <person name="Zeman M."/>
        </authorList>
    </citation>
    <scope>NUCLEOTIDE SEQUENCE [LARGE SCALE GENOMIC DNA]</scope>
    <source>
        <strain evidence="5 6">CCM 7891</strain>
    </source>
</reference>
<keyword evidence="3 4" id="KW-0732">Signal</keyword>
<evidence type="ECO:0000256" key="2">
    <source>
        <dbReference type="ARBA" id="ARBA00022448"/>
    </source>
</evidence>
<dbReference type="PANTHER" id="PTHR34596">
    <property type="entry name" value="CHITOPORIN"/>
    <property type="match status" value="1"/>
</dbReference>
<comment type="similarity">
    <text evidence="1">Belongs to the outer membrane porin (Opr) (TC 1.B.25) family.</text>
</comment>
<gene>
    <name evidence="5" type="ORF">GIR22_21765</name>
</gene>
<feature type="signal peptide" evidence="4">
    <location>
        <begin position="1"/>
        <end position="25"/>
    </location>
</feature>